<evidence type="ECO:0000256" key="2">
    <source>
        <dbReference type="ARBA" id="ARBA00023130"/>
    </source>
</evidence>
<reference evidence="9" key="3">
    <citation type="submission" date="2025-09" db="UniProtKB">
        <authorList>
            <consortium name="Ensembl"/>
        </authorList>
    </citation>
    <scope>IDENTIFICATION</scope>
</reference>
<keyword evidence="3" id="KW-0675">Receptor</keyword>
<dbReference type="GO" id="GO:0042101">
    <property type="term" value="C:T cell receptor complex"/>
    <property type="evidence" value="ECO:0007669"/>
    <property type="project" value="UniProtKB-KW"/>
</dbReference>
<keyword evidence="7" id="KW-0812">Transmembrane</keyword>
<evidence type="ECO:0000256" key="1">
    <source>
        <dbReference type="ARBA" id="ARBA00022729"/>
    </source>
</evidence>
<reference evidence="9 10" key="1">
    <citation type="submission" date="2019-05" db="EMBL/GenBank/DDBJ databases">
        <title>A Chromosome-scale Meerkat (S. suricatta) Genome Assembly.</title>
        <authorList>
            <person name="Dudchenko O."/>
            <person name="Lieberman Aiden E."/>
            <person name="Tung J."/>
            <person name="Barreiro L.B."/>
            <person name="Clutton-Brock T.H."/>
        </authorList>
    </citation>
    <scope>NUCLEOTIDE SEQUENCE [LARGE SCALE GENOMIC DNA]</scope>
</reference>
<keyword evidence="1" id="KW-0732">Signal</keyword>
<sequence>MSFGIFRGTKPFSFPTPQTAMLSAFCSMLVVVLLVILRGTHGDSVTQTEGPVTLLEGMPLTLNCTYQSGYTVFVFWYVQYRNKEPECLLNSLSENQGAEHHGFQASHVASLVTSDSSFHLQKRSVRVSDSAVYYCVPGGGTVRAAAGGAGHKPRGALEEPGGGQPGREMVSL</sequence>
<keyword evidence="2" id="KW-1064">Adaptive immunity</keyword>
<dbReference type="InterPro" id="IPR051287">
    <property type="entry name" value="TCR_variable_region"/>
</dbReference>
<evidence type="ECO:0000256" key="6">
    <source>
        <dbReference type="SAM" id="MobiDB-lite"/>
    </source>
</evidence>
<dbReference type="SUPFAM" id="SSF48726">
    <property type="entry name" value="Immunoglobulin"/>
    <property type="match status" value="1"/>
</dbReference>
<feature type="domain" description="Ig-like" evidence="8">
    <location>
        <begin position="43"/>
        <end position="135"/>
    </location>
</feature>
<protein>
    <recommendedName>
        <fullName evidence="8">Ig-like domain-containing protein</fullName>
    </recommendedName>
</protein>
<dbReference type="Proteomes" id="UP000472268">
    <property type="component" value="Chromosome 9"/>
</dbReference>
<dbReference type="GO" id="GO:0002250">
    <property type="term" value="P:adaptive immune response"/>
    <property type="evidence" value="ECO:0007669"/>
    <property type="project" value="UniProtKB-KW"/>
</dbReference>
<dbReference type="PANTHER" id="PTHR19367:SF42">
    <property type="entry name" value="T CELL RECEPTOR ALPHA VARIABLE 18"/>
    <property type="match status" value="1"/>
</dbReference>
<dbReference type="InterPro" id="IPR007110">
    <property type="entry name" value="Ig-like_dom"/>
</dbReference>
<dbReference type="InterPro" id="IPR013106">
    <property type="entry name" value="Ig_V-set"/>
</dbReference>
<evidence type="ECO:0000313" key="10">
    <source>
        <dbReference type="Proteomes" id="UP000472268"/>
    </source>
</evidence>
<dbReference type="Pfam" id="PF07686">
    <property type="entry name" value="V-set"/>
    <property type="match status" value="1"/>
</dbReference>
<evidence type="ECO:0000256" key="7">
    <source>
        <dbReference type="SAM" id="Phobius"/>
    </source>
</evidence>
<dbReference type="InterPro" id="IPR003599">
    <property type="entry name" value="Ig_sub"/>
</dbReference>
<organism evidence="9 10">
    <name type="scientific">Suricata suricatta</name>
    <name type="common">Meerkat</name>
    <dbReference type="NCBI Taxonomy" id="37032"/>
    <lineage>
        <taxon>Eukaryota</taxon>
        <taxon>Metazoa</taxon>
        <taxon>Chordata</taxon>
        <taxon>Craniata</taxon>
        <taxon>Vertebrata</taxon>
        <taxon>Euteleostomi</taxon>
        <taxon>Mammalia</taxon>
        <taxon>Eutheria</taxon>
        <taxon>Laurasiatheria</taxon>
        <taxon>Carnivora</taxon>
        <taxon>Feliformia</taxon>
        <taxon>Herpestidae</taxon>
        <taxon>Suricata</taxon>
    </lineage>
</organism>
<reference evidence="9" key="2">
    <citation type="submission" date="2025-08" db="UniProtKB">
        <authorList>
            <consortium name="Ensembl"/>
        </authorList>
    </citation>
    <scope>IDENTIFICATION</scope>
</reference>
<dbReference type="SMART" id="SM00406">
    <property type="entry name" value="IGv"/>
    <property type="match status" value="1"/>
</dbReference>
<proteinExistence type="predicted"/>
<evidence type="ECO:0000256" key="4">
    <source>
        <dbReference type="ARBA" id="ARBA00023319"/>
    </source>
</evidence>
<evidence type="ECO:0000259" key="8">
    <source>
        <dbReference type="PROSITE" id="PS50835"/>
    </source>
</evidence>
<feature type="transmembrane region" description="Helical" evidence="7">
    <location>
        <begin position="20"/>
        <end position="37"/>
    </location>
</feature>
<keyword evidence="10" id="KW-1185">Reference proteome</keyword>
<dbReference type="PROSITE" id="PS50835">
    <property type="entry name" value="IG_LIKE"/>
    <property type="match status" value="1"/>
</dbReference>
<name>A0A673TGW9_SURSU</name>
<keyword evidence="7" id="KW-0472">Membrane</keyword>
<evidence type="ECO:0000256" key="5">
    <source>
        <dbReference type="ARBA" id="ARBA00043266"/>
    </source>
</evidence>
<dbReference type="Ensembl" id="ENSSSUT00005010051.1">
    <property type="protein sequence ID" value="ENSSSUP00005008735.1"/>
    <property type="gene ID" value="ENSSSUG00005005666.1"/>
</dbReference>
<keyword evidence="7" id="KW-1133">Transmembrane helix</keyword>
<dbReference type="OMA" id="KLCFLEM"/>
<dbReference type="SMART" id="SM00409">
    <property type="entry name" value="IG"/>
    <property type="match status" value="1"/>
</dbReference>
<evidence type="ECO:0000256" key="3">
    <source>
        <dbReference type="ARBA" id="ARBA00023170"/>
    </source>
</evidence>
<keyword evidence="4" id="KW-0393">Immunoglobulin domain</keyword>
<dbReference type="PANTHER" id="PTHR19367">
    <property type="entry name" value="T-CELL RECEPTOR ALPHA CHAIN V REGION"/>
    <property type="match status" value="1"/>
</dbReference>
<evidence type="ECO:0000313" key="9">
    <source>
        <dbReference type="Ensembl" id="ENSSSUP00005008735.1"/>
    </source>
</evidence>
<dbReference type="Gene3D" id="2.60.40.10">
    <property type="entry name" value="Immunoglobulins"/>
    <property type="match status" value="1"/>
</dbReference>
<dbReference type="AlphaFoldDB" id="A0A673TGW9"/>
<dbReference type="InterPro" id="IPR036179">
    <property type="entry name" value="Ig-like_dom_sf"/>
</dbReference>
<keyword evidence="5" id="KW-0391">Immunity</keyword>
<feature type="region of interest" description="Disordered" evidence="6">
    <location>
        <begin position="146"/>
        <end position="172"/>
    </location>
</feature>
<dbReference type="InterPro" id="IPR013783">
    <property type="entry name" value="Ig-like_fold"/>
</dbReference>
<accession>A0A673TGW9</accession>
<keyword evidence="5" id="KW-1279">T cell receptor</keyword>